<evidence type="ECO:0000256" key="1">
    <source>
        <dbReference type="ARBA" id="ARBA00022612"/>
    </source>
</evidence>
<feature type="domain" description="PBSX phage terminase small subunit-like N-terminal" evidence="3">
    <location>
        <begin position="26"/>
        <end position="73"/>
    </location>
</feature>
<organism evidence="4 5">
    <name type="scientific">Anaerostipes rhamnosivorans</name>
    <dbReference type="NCBI Taxonomy" id="1229621"/>
    <lineage>
        <taxon>Bacteria</taxon>
        <taxon>Bacillati</taxon>
        <taxon>Bacillota</taxon>
        <taxon>Clostridia</taxon>
        <taxon>Lachnospirales</taxon>
        <taxon>Lachnospiraceae</taxon>
        <taxon>Anaerostipes</taxon>
    </lineage>
</organism>
<dbReference type="KEGG" id="arf:AR1Y2_0411"/>
<dbReference type="Proteomes" id="UP000298653">
    <property type="component" value="Chromosome"/>
</dbReference>
<dbReference type="EMBL" id="CP040058">
    <property type="protein sequence ID" value="QCP33865.1"/>
    <property type="molecule type" value="Genomic_DNA"/>
</dbReference>
<dbReference type="InterPro" id="IPR038713">
    <property type="entry name" value="Terminase_Gp1_N_sf"/>
</dbReference>
<reference evidence="4 5" key="1">
    <citation type="submission" date="2019-05" db="EMBL/GenBank/DDBJ databases">
        <title>Complete genome sequencing of Anaerostipes rhamnosivorans.</title>
        <authorList>
            <person name="Bui T.P.N."/>
            <person name="de Vos W.M."/>
        </authorList>
    </citation>
    <scope>NUCLEOTIDE SEQUENCE [LARGE SCALE GENOMIC DNA]</scope>
    <source>
        <strain evidence="4 5">1y2</strain>
    </source>
</reference>
<dbReference type="GO" id="GO:0051276">
    <property type="term" value="P:chromosome organization"/>
    <property type="evidence" value="ECO:0007669"/>
    <property type="project" value="InterPro"/>
</dbReference>
<accession>A0A4P8IB68</accession>
<evidence type="ECO:0000313" key="5">
    <source>
        <dbReference type="Proteomes" id="UP000298653"/>
    </source>
</evidence>
<dbReference type="PANTHER" id="PTHR41328:SF3">
    <property type="entry name" value="PBSX PHAGE TERMINASE SMALL SUBUNIT"/>
    <property type="match status" value="1"/>
</dbReference>
<proteinExistence type="predicted"/>
<gene>
    <name evidence="4" type="ORF">AR1Y2_0411</name>
</gene>
<protein>
    <submittedName>
        <fullName evidence="4">Phage terminase small subunit</fullName>
    </submittedName>
</protein>
<dbReference type="AlphaFoldDB" id="A0A4P8IB68"/>
<dbReference type="PANTHER" id="PTHR41328">
    <property type="entry name" value="TERMINASE SMALL SUBUNIT-RELATED"/>
    <property type="match status" value="1"/>
</dbReference>
<evidence type="ECO:0000259" key="3">
    <source>
        <dbReference type="Pfam" id="PF10668"/>
    </source>
</evidence>
<dbReference type="InterPro" id="IPR018925">
    <property type="entry name" value="XtmA-like_N"/>
</dbReference>
<dbReference type="Pfam" id="PF03592">
    <property type="entry name" value="Terminase_2"/>
    <property type="match status" value="1"/>
</dbReference>
<evidence type="ECO:0000256" key="2">
    <source>
        <dbReference type="ARBA" id="ARBA00023219"/>
    </source>
</evidence>
<keyword evidence="1" id="KW-1188">Viral release from host cell</keyword>
<sequence>MSREASDFKSGAFLVNTMIERCKIVPRSRSPDSIKAEEMYKKGVNLKDIAAEIGKSTSTVRRWKDTQGWENECPAENKEKQKTKEVTDPEVEEVIKNEELTDKQQRFCLYYIKCFNATKAYQKAYDVDYRTAASIAYRLMENPKVRREIQRLKKARLNREMLSEEDIFQKYMDIAFSNITDYVTFGKGSAEESPNFIDLKDSSQVDGSLISEISVSRNGAKVKLLDQMKAMDWLVQHMEMEKAETEDDGFIDALKAEVTDVWTEE</sequence>
<evidence type="ECO:0000313" key="4">
    <source>
        <dbReference type="EMBL" id="QCP33865.1"/>
    </source>
</evidence>
<dbReference type="Gene3D" id="1.10.10.1400">
    <property type="entry name" value="Terminase, small subunit, N-terminal DNA-binding domain, HTH motif"/>
    <property type="match status" value="1"/>
</dbReference>
<dbReference type="Pfam" id="PF10668">
    <property type="entry name" value="Phage_terminase"/>
    <property type="match status" value="1"/>
</dbReference>
<keyword evidence="5" id="KW-1185">Reference proteome</keyword>
<dbReference type="InterPro" id="IPR052404">
    <property type="entry name" value="SPP1-like_terminase"/>
</dbReference>
<name>A0A4P8IB68_9FIRM</name>
<dbReference type="InterPro" id="IPR005335">
    <property type="entry name" value="Terminase_ssu"/>
</dbReference>
<keyword evidence="2" id="KW-0231">Viral genome packaging</keyword>